<dbReference type="SMART" id="SM00470">
    <property type="entry name" value="ParB"/>
    <property type="match status" value="1"/>
</dbReference>
<comment type="caution">
    <text evidence="2">The sequence shown here is derived from an EMBL/GenBank/DDBJ whole genome shotgun (WGS) entry which is preliminary data.</text>
</comment>
<feature type="domain" description="ParB-like N-terminal" evidence="1">
    <location>
        <begin position="22"/>
        <end position="115"/>
    </location>
</feature>
<dbReference type="InterPro" id="IPR003115">
    <property type="entry name" value="ParB_N"/>
</dbReference>
<evidence type="ECO:0000313" key="2">
    <source>
        <dbReference type="EMBL" id="PKB19639.1"/>
    </source>
</evidence>
<sequence>MVRAATDRLKFNPPLGNLPALQYLLPQQLQIDAEYQRSLDTSSSQALVRKIAQHWNWDLCQPLVVARREAGDLFVIDGQHRLAAARLRGDISQLPAVVVQYASAADEAASFVHLNQQRRPLGKLDIFKAAVASGDREAIQISEALVEAGLSIAKTTNPDSWSARQITNIGGIEASWRRHGRKATTVALHTLAQAFGSQILRYAGTIFGGIAAVCADEIARFGTFSAERNERFQTMLALRSQEQWRSDVMQARADDPLLKFASAGEKVMRSAWARASGDGAPPAQFAGKRWCDQCEIMVTCAEASACKSRFCGVKVAA</sequence>
<dbReference type="AlphaFoldDB" id="A0A2N0HL46"/>
<organism evidence="2 3">
    <name type="scientific">Novosphingobium kunmingense</name>
    <dbReference type="NCBI Taxonomy" id="1211806"/>
    <lineage>
        <taxon>Bacteria</taxon>
        <taxon>Pseudomonadati</taxon>
        <taxon>Pseudomonadota</taxon>
        <taxon>Alphaproteobacteria</taxon>
        <taxon>Sphingomonadales</taxon>
        <taxon>Sphingomonadaceae</taxon>
        <taxon>Novosphingobium</taxon>
    </lineage>
</organism>
<name>A0A2N0HL46_9SPHN</name>
<dbReference type="Gene3D" id="3.90.1530.10">
    <property type="entry name" value="Conserved hypothetical protein from pyrococcus furiosus pfu- 392566-001, ParB domain"/>
    <property type="match status" value="1"/>
</dbReference>
<dbReference type="OrthoDB" id="4545778at2"/>
<reference evidence="2 3" key="1">
    <citation type="submission" date="2017-11" db="EMBL/GenBank/DDBJ databases">
        <title>Genomic Encyclopedia of Type Strains, Phase III (KMG-III): the genomes of soil and plant-associated and newly described type strains.</title>
        <authorList>
            <person name="Whitman W."/>
        </authorList>
    </citation>
    <scope>NUCLEOTIDE SEQUENCE [LARGE SCALE GENOMIC DNA]</scope>
    <source>
        <strain evidence="2 3">CGMCC 1.12274</strain>
    </source>
</reference>
<proteinExistence type="predicted"/>
<dbReference type="Pfam" id="PF20188">
    <property type="entry name" value="DUF6551"/>
    <property type="match status" value="1"/>
</dbReference>
<dbReference type="SUPFAM" id="SSF110849">
    <property type="entry name" value="ParB/Sulfiredoxin"/>
    <property type="match status" value="1"/>
</dbReference>
<dbReference type="InterPro" id="IPR046681">
    <property type="entry name" value="DUF6551"/>
</dbReference>
<protein>
    <submittedName>
        <fullName evidence="2">ParB-like nuclease family protein</fullName>
    </submittedName>
</protein>
<evidence type="ECO:0000313" key="3">
    <source>
        <dbReference type="Proteomes" id="UP000232587"/>
    </source>
</evidence>
<dbReference type="InterPro" id="IPR036086">
    <property type="entry name" value="ParB/Sulfiredoxin_sf"/>
</dbReference>
<accession>A0A2N0HL46</accession>
<dbReference type="EMBL" id="PHUF01000003">
    <property type="protein sequence ID" value="PKB19639.1"/>
    <property type="molecule type" value="Genomic_DNA"/>
</dbReference>
<dbReference type="RefSeq" id="WP_100867085.1">
    <property type="nucleotide sequence ID" value="NZ_PHUF01000003.1"/>
</dbReference>
<dbReference type="Proteomes" id="UP000232587">
    <property type="component" value="Unassembled WGS sequence"/>
</dbReference>
<evidence type="ECO:0000259" key="1">
    <source>
        <dbReference type="SMART" id="SM00470"/>
    </source>
</evidence>
<gene>
    <name evidence="2" type="ORF">B0I00_1878</name>
</gene>
<keyword evidence="3" id="KW-1185">Reference proteome</keyword>